<reference evidence="2 3" key="1">
    <citation type="submission" date="2019-09" db="EMBL/GenBank/DDBJ databases">
        <title>Draft genome sequencing and comparative genomics of hatchery-associated Vibrios.</title>
        <authorList>
            <person name="Kehlet-Delgado H."/>
            <person name="Mueller R.S."/>
        </authorList>
    </citation>
    <scope>NUCLEOTIDE SEQUENCE [LARGE SCALE GENOMIC DNA]</scope>
    <source>
        <strain evidence="2 3">081416A</strain>
    </source>
</reference>
<proteinExistence type="predicted"/>
<organism evidence="2 3">
    <name type="scientific">Vibrio alginolyticus</name>
    <dbReference type="NCBI Taxonomy" id="663"/>
    <lineage>
        <taxon>Bacteria</taxon>
        <taxon>Pseudomonadati</taxon>
        <taxon>Pseudomonadota</taxon>
        <taxon>Gammaproteobacteria</taxon>
        <taxon>Vibrionales</taxon>
        <taxon>Vibrionaceae</taxon>
        <taxon>Vibrio</taxon>
    </lineage>
</organism>
<dbReference type="OrthoDB" id="5887402at2"/>
<dbReference type="RefSeq" id="WP_033905380.1">
    <property type="nucleotide sequence ID" value="NZ_CP135970.1"/>
</dbReference>
<sequence>MKTVLSIIAFVASLFSSELLAAEVAIGIQATMNSIDIQESKDNEKTIARMTSDIKYYPTVSLLSDEYYFSKDSNVGVQLQFDWSIFKVDKQEVGGNDTGIDLGTSISGYALSGVPVLFYHFNRHNRNEWNVKLGTGLGLGYLKLKGDYQITDVTHPDYSKKKQVSMDEVGLAVGVYLEANKGNHVISVYNFSPVTQSGTSQLEEYNFFLSYKYRVNIDGLLYP</sequence>
<feature type="signal peptide" evidence="1">
    <location>
        <begin position="1"/>
        <end position="21"/>
    </location>
</feature>
<dbReference type="EMBL" id="VTYF01000022">
    <property type="protein sequence ID" value="NOI11787.1"/>
    <property type="molecule type" value="Genomic_DNA"/>
</dbReference>
<dbReference type="Proteomes" id="UP000532247">
    <property type="component" value="Unassembled WGS sequence"/>
</dbReference>
<gene>
    <name evidence="2" type="ORF">F0254_23500</name>
</gene>
<dbReference type="AlphaFoldDB" id="A0A7Y4EZP9"/>
<protein>
    <recommendedName>
        <fullName evidence="4">Outer membrane protein beta-barrel domain-containing protein</fullName>
    </recommendedName>
</protein>
<feature type="chain" id="PRO_5030872920" description="Outer membrane protein beta-barrel domain-containing protein" evidence="1">
    <location>
        <begin position="22"/>
        <end position="223"/>
    </location>
</feature>
<evidence type="ECO:0000313" key="2">
    <source>
        <dbReference type="EMBL" id="NOI11787.1"/>
    </source>
</evidence>
<name>A0A7Y4EZP9_VIBAL</name>
<evidence type="ECO:0000256" key="1">
    <source>
        <dbReference type="SAM" id="SignalP"/>
    </source>
</evidence>
<keyword evidence="1" id="KW-0732">Signal</keyword>
<evidence type="ECO:0000313" key="3">
    <source>
        <dbReference type="Proteomes" id="UP000532247"/>
    </source>
</evidence>
<evidence type="ECO:0008006" key="4">
    <source>
        <dbReference type="Google" id="ProtNLM"/>
    </source>
</evidence>
<accession>A0A7Y4EZP9</accession>
<comment type="caution">
    <text evidence="2">The sequence shown here is derived from an EMBL/GenBank/DDBJ whole genome shotgun (WGS) entry which is preliminary data.</text>
</comment>